<dbReference type="Pfam" id="PF00535">
    <property type="entry name" value="Glycos_transf_2"/>
    <property type="match status" value="1"/>
</dbReference>
<dbReference type="InterPro" id="IPR050256">
    <property type="entry name" value="Glycosyltransferase_2"/>
</dbReference>
<dbReference type="InterPro" id="IPR029044">
    <property type="entry name" value="Nucleotide-diphossugar_trans"/>
</dbReference>
<accession>A0A0G0HUQ1</accession>
<dbReference type="Gene3D" id="3.90.550.10">
    <property type="entry name" value="Spore Coat Polysaccharide Biosynthesis Protein SpsA, Chain A"/>
    <property type="match status" value="1"/>
</dbReference>
<dbReference type="GO" id="GO:0016740">
    <property type="term" value="F:transferase activity"/>
    <property type="evidence" value="ECO:0007669"/>
    <property type="project" value="UniProtKB-KW"/>
</dbReference>
<dbReference type="SUPFAM" id="SSF53448">
    <property type="entry name" value="Nucleotide-diphospho-sugar transferases"/>
    <property type="match status" value="1"/>
</dbReference>
<dbReference type="PANTHER" id="PTHR48090">
    <property type="entry name" value="UNDECAPRENYL-PHOSPHATE 4-DEOXY-4-FORMAMIDO-L-ARABINOSE TRANSFERASE-RELATED"/>
    <property type="match status" value="1"/>
</dbReference>
<proteinExistence type="predicted"/>
<sequence length="233" mass="26790">MPAYNAADYIEKVMDRIPALIWEQINQLVFVNDGSTDNTFKLIKKLQKKYQKIKVIHKKTNQGYSQAQKTAYDYCLNNNAEVVAMLHSDGQYAPELLPKLLKPLINGKADIVQGSRIKGGKALQGKMPLYKYISNRFLSKLENFVFGMNLYEYHSGYMLYTKNALDTIPYKKLSDTFHIDGEMLFMGHKKGLRIKEIPIPTDYSGQKSSLKPVQYGIHVIKIMVNYKLGKYNF</sequence>
<keyword evidence="2" id="KW-0808">Transferase</keyword>
<dbReference type="PANTHER" id="PTHR48090:SF7">
    <property type="entry name" value="RFBJ PROTEIN"/>
    <property type="match status" value="1"/>
</dbReference>
<gene>
    <name evidence="2" type="ORF">US62_C0006G0018</name>
</gene>
<evidence type="ECO:0000313" key="2">
    <source>
        <dbReference type="EMBL" id="KKQ46007.1"/>
    </source>
</evidence>
<dbReference type="EMBL" id="LBTR01000006">
    <property type="protein sequence ID" value="KKQ46007.1"/>
    <property type="molecule type" value="Genomic_DNA"/>
</dbReference>
<organism evidence="2 3">
    <name type="scientific">Candidatus Woesebacteria bacterium GW2011_GWA1_37_8</name>
    <dbReference type="NCBI Taxonomy" id="1618546"/>
    <lineage>
        <taxon>Bacteria</taxon>
        <taxon>Candidatus Woeseibacteriota</taxon>
    </lineage>
</organism>
<dbReference type="PATRIC" id="fig|1618546.3.peg.186"/>
<feature type="domain" description="Glycosyltransferase 2-like" evidence="1">
    <location>
        <begin position="1"/>
        <end position="167"/>
    </location>
</feature>
<dbReference type="AlphaFoldDB" id="A0A0G0HUQ1"/>
<name>A0A0G0HUQ1_9BACT</name>
<dbReference type="Proteomes" id="UP000034603">
    <property type="component" value="Unassembled WGS sequence"/>
</dbReference>
<protein>
    <submittedName>
        <fullName evidence="2">B-glycosyltransferase, glycosyltransferase family 2 protein</fullName>
    </submittedName>
</protein>
<dbReference type="CDD" id="cd04179">
    <property type="entry name" value="DPM_DPG-synthase_like"/>
    <property type="match status" value="1"/>
</dbReference>
<comment type="caution">
    <text evidence="2">The sequence shown here is derived from an EMBL/GenBank/DDBJ whole genome shotgun (WGS) entry which is preliminary data.</text>
</comment>
<reference evidence="2 3" key="1">
    <citation type="journal article" date="2015" name="Nature">
        <title>rRNA introns, odd ribosomes, and small enigmatic genomes across a large radiation of phyla.</title>
        <authorList>
            <person name="Brown C.T."/>
            <person name="Hug L.A."/>
            <person name="Thomas B.C."/>
            <person name="Sharon I."/>
            <person name="Castelle C.J."/>
            <person name="Singh A."/>
            <person name="Wilkins M.J."/>
            <person name="Williams K.H."/>
            <person name="Banfield J.F."/>
        </authorList>
    </citation>
    <scope>NUCLEOTIDE SEQUENCE [LARGE SCALE GENOMIC DNA]</scope>
</reference>
<evidence type="ECO:0000313" key="3">
    <source>
        <dbReference type="Proteomes" id="UP000034603"/>
    </source>
</evidence>
<evidence type="ECO:0000259" key="1">
    <source>
        <dbReference type="Pfam" id="PF00535"/>
    </source>
</evidence>
<dbReference type="InterPro" id="IPR001173">
    <property type="entry name" value="Glyco_trans_2-like"/>
</dbReference>